<evidence type="ECO:0000313" key="3">
    <source>
        <dbReference type="Proteomes" id="UP000783796"/>
    </source>
</evidence>
<dbReference type="EMBL" id="JAHLFW010000098">
    <property type="protein sequence ID" value="MBU3839013.1"/>
    <property type="molecule type" value="Genomic_DNA"/>
</dbReference>
<evidence type="ECO:0000313" key="2">
    <source>
        <dbReference type="EMBL" id="MBU3839013.1"/>
    </source>
</evidence>
<feature type="non-terminal residue" evidence="2">
    <location>
        <position position="1"/>
    </location>
</feature>
<feature type="region of interest" description="Disordered" evidence="1">
    <location>
        <begin position="24"/>
        <end position="60"/>
    </location>
</feature>
<accession>A0A948TDK7</accession>
<evidence type="ECO:0000256" key="1">
    <source>
        <dbReference type="SAM" id="MobiDB-lite"/>
    </source>
</evidence>
<feature type="compositionally biased region" description="Polar residues" evidence="1">
    <location>
        <begin position="24"/>
        <end position="45"/>
    </location>
</feature>
<dbReference type="AlphaFoldDB" id="A0A948TDK7"/>
<dbReference type="Proteomes" id="UP000783796">
    <property type="component" value="Unassembled WGS sequence"/>
</dbReference>
<gene>
    <name evidence="2" type="ORF">H9777_12025</name>
</gene>
<sequence>RILYALVDKGMLLSNNRGRWTSYSINSDYSQGVKNSRSKTQGVENSRSKTRGVKSREQKKREIQDALIAFCREARTLQEIANYLGYADRNRMKRVYIDPILGELLEMTSSESKNSPNQKYITKTK</sequence>
<protein>
    <submittedName>
        <fullName evidence="2">AAA family ATPase</fullName>
    </submittedName>
</protein>
<reference evidence="2" key="2">
    <citation type="submission" date="2021-04" db="EMBL/GenBank/DDBJ databases">
        <authorList>
            <person name="Gilroy R."/>
        </authorList>
    </citation>
    <scope>NUCLEOTIDE SEQUENCE</scope>
    <source>
        <strain evidence="2">G4-2901</strain>
    </source>
</reference>
<name>A0A948TDK7_9BACT</name>
<comment type="caution">
    <text evidence="2">The sequence shown here is derived from an EMBL/GenBank/DDBJ whole genome shotgun (WGS) entry which is preliminary data.</text>
</comment>
<reference evidence="2" key="1">
    <citation type="journal article" date="2021" name="PeerJ">
        <title>Extensive microbial diversity within the chicken gut microbiome revealed by metagenomics and culture.</title>
        <authorList>
            <person name="Gilroy R."/>
            <person name="Ravi A."/>
            <person name="Getino M."/>
            <person name="Pursley I."/>
            <person name="Horton D.L."/>
            <person name="Alikhan N.F."/>
            <person name="Baker D."/>
            <person name="Gharbi K."/>
            <person name="Hall N."/>
            <person name="Watson M."/>
            <person name="Adriaenssens E.M."/>
            <person name="Foster-Nyarko E."/>
            <person name="Jarju S."/>
            <person name="Secka A."/>
            <person name="Antonio M."/>
            <person name="Oren A."/>
            <person name="Chaudhuri R.R."/>
            <person name="La Ragione R."/>
            <person name="Hildebrand F."/>
            <person name="Pallen M.J."/>
        </authorList>
    </citation>
    <scope>NUCLEOTIDE SEQUENCE</scope>
    <source>
        <strain evidence="2">G4-2901</strain>
    </source>
</reference>
<proteinExistence type="predicted"/>
<organism evidence="2 3">
    <name type="scientific">Candidatus Phocaeicola faecigallinarum</name>
    <dbReference type="NCBI Taxonomy" id="2838732"/>
    <lineage>
        <taxon>Bacteria</taxon>
        <taxon>Pseudomonadati</taxon>
        <taxon>Bacteroidota</taxon>
        <taxon>Bacteroidia</taxon>
        <taxon>Bacteroidales</taxon>
        <taxon>Bacteroidaceae</taxon>
        <taxon>Phocaeicola</taxon>
    </lineage>
</organism>